<evidence type="ECO:0000313" key="3">
    <source>
        <dbReference type="Proteomes" id="UP001059596"/>
    </source>
</evidence>
<organism evidence="2 3">
    <name type="scientific">Drosophila gunungcola</name>
    <name type="common">fruit fly</name>
    <dbReference type="NCBI Taxonomy" id="103775"/>
    <lineage>
        <taxon>Eukaryota</taxon>
        <taxon>Metazoa</taxon>
        <taxon>Ecdysozoa</taxon>
        <taxon>Arthropoda</taxon>
        <taxon>Hexapoda</taxon>
        <taxon>Insecta</taxon>
        <taxon>Pterygota</taxon>
        <taxon>Neoptera</taxon>
        <taxon>Endopterygota</taxon>
        <taxon>Diptera</taxon>
        <taxon>Brachycera</taxon>
        <taxon>Muscomorpha</taxon>
        <taxon>Ephydroidea</taxon>
        <taxon>Drosophilidae</taxon>
        <taxon>Drosophila</taxon>
        <taxon>Sophophora</taxon>
    </lineage>
</organism>
<dbReference type="Proteomes" id="UP001059596">
    <property type="component" value="Unassembled WGS sequence"/>
</dbReference>
<accession>A0A9Q0BNV0</accession>
<dbReference type="EMBL" id="JAMKOV010000007">
    <property type="protein sequence ID" value="KAI8038344.1"/>
    <property type="molecule type" value="Genomic_DNA"/>
</dbReference>
<sequence>MEMDIVFISAVHSRCCNRSRMFVNVDASCDANGTQKGRHNRRHQQQQQQQQQQTHHLKND</sequence>
<evidence type="ECO:0000256" key="1">
    <source>
        <dbReference type="SAM" id="MobiDB-lite"/>
    </source>
</evidence>
<comment type="caution">
    <text evidence="2">The sequence shown here is derived from an EMBL/GenBank/DDBJ whole genome shotgun (WGS) entry which is preliminary data.</text>
</comment>
<reference evidence="2" key="1">
    <citation type="journal article" date="2023" name="Genome Biol. Evol.">
        <title>Long-read-based Genome Assembly of Drosophila gunungcola Reveals Fewer Chemosensory Genes in Flower-breeding Species.</title>
        <authorList>
            <person name="Negi A."/>
            <person name="Liao B.Y."/>
            <person name="Yeh S.D."/>
        </authorList>
    </citation>
    <scope>NUCLEOTIDE SEQUENCE</scope>
    <source>
        <strain evidence="2">Sukarami</strain>
    </source>
</reference>
<gene>
    <name evidence="2" type="ORF">M5D96_008238</name>
</gene>
<protein>
    <submittedName>
        <fullName evidence="2">Uncharacterized protein</fullName>
    </submittedName>
</protein>
<keyword evidence="3" id="KW-1185">Reference proteome</keyword>
<evidence type="ECO:0000313" key="2">
    <source>
        <dbReference type="EMBL" id="KAI8038344.1"/>
    </source>
</evidence>
<feature type="region of interest" description="Disordered" evidence="1">
    <location>
        <begin position="29"/>
        <end position="60"/>
    </location>
</feature>
<proteinExistence type="predicted"/>
<dbReference type="AlphaFoldDB" id="A0A9Q0BNV0"/>
<name>A0A9Q0BNV0_9MUSC</name>